<dbReference type="CTD" id="94137"/>
<evidence type="ECO:0000313" key="8">
    <source>
        <dbReference type="Proteomes" id="UP000515156"/>
    </source>
</evidence>
<keyword evidence="5" id="KW-0966">Cell projection</keyword>
<evidence type="ECO:0000256" key="2">
    <source>
        <dbReference type="ARBA" id="ARBA00004496"/>
    </source>
</evidence>
<protein>
    <submittedName>
        <fullName evidence="9">Retinitis pigmentosa 1-like 1 protein</fullName>
    </submittedName>
</protein>
<feature type="compositionally biased region" description="Polar residues" evidence="6">
    <location>
        <begin position="1761"/>
        <end position="1772"/>
    </location>
</feature>
<dbReference type="GO" id="GO:0035556">
    <property type="term" value="P:intracellular signal transduction"/>
    <property type="evidence" value="ECO:0007669"/>
    <property type="project" value="InterPro"/>
</dbReference>
<dbReference type="OrthoDB" id="1738954at2759"/>
<keyword evidence="4" id="KW-0677">Repeat</keyword>
<name>A0A6P7XK33_9AMPH</name>
<dbReference type="Proteomes" id="UP000515156">
    <property type="component" value="Chromosome 3"/>
</dbReference>
<dbReference type="SUPFAM" id="SSF89837">
    <property type="entry name" value="Doublecortin (DC)"/>
    <property type="match status" value="2"/>
</dbReference>
<dbReference type="GO" id="GO:0005930">
    <property type="term" value="C:axoneme"/>
    <property type="evidence" value="ECO:0007669"/>
    <property type="project" value="TreeGrafter"/>
</dbReference>
<feature type="region of interest" description="Disordered" evidence="6">
    <location>
        <begin position="861"/>
        <end position="890"/>
    </location>
</feature>
<dbReference type="GO" id="GO:0035082">
    <property type="term" value="P:axoneme assembly"/>
    <property type="evidence" value="ECO:0007669"/>
    <property type="project" value="TreeGrafter"/>
</dbReference>
<feature type="compositionally biased region" description="Basic and acidic residues" evidence="6">
    <location>
        <begin position="1741"/>
        <end position="1759"/>
    </location>
</feature>
<feature type="region of interest" description="Disordered" evidence="6">
    <location>
        <begin position="1493"/>
        <end position="1516"/>
    </location>
</feature>
<feature type="compositionally biased region" description="Low complexity" evidence="6">
    <location>
        <begin position="799"/>
        <end position="813"/>
    </location>
</feature>
<dbReference type="FunCoup" id="A0A6P7XK33">
    <property type="interactions" value="8"/>
</dbReference>
<dbReference type="GO" id="GO:0042461">
    <property type="term" value="P:photoreceptor cell development"/>
    <property type="evidence" value="ECO:0007669"/>
    <property type="project" value="TreeGrafter"/>
</dbReference>
<feature type="region of interest" description="Disordered" evidence="6">
    <location>
        <begin position="1741"/>
        <end position="1780"/>
    </location>
</feature>
<evidence type="ECO:0000256" key="3">
    <source>
        <dbReference type="ARBA" id="ARBA00022490"/>
    </source>
</evidence>
<feature type="domain" description="Doublecortin" evidence="7">
    <location>
        <begin position="163"/>
        <end position="242"/>
    </location>
</feature>
<dbReference type="FunFam" id="3.10.20.230:FF:000006">
    <property type="entry name" value="Oxygen-regulated protein 1"/>
    <property type="match status" value="1"/>
</dbReference>
<evidence type="ECO:0000256" key="5">
    <source>
        <dbReference type="ARBA" id="ARBA00023273"/>
    </source>
</evidence>
<dbReference type="SMART" id="SM00537">
    <property type="entry name" value="DCX"/>
    <property type="match status" value="2"/>
</dbReference>
<feature type="compositionally biased region" description="Basic residues" evidence="6">
    <location>
        <begin position="786"/>
        <end position="798"/>
    </location>
</feature>
<dbReference type="InterPro" id="IPR036572">
    <property type="entry name" value="Doublecortin_dom_sf"/>
</dbReference>
<accession>A0A6P7XK33</accession>
<organism evidence="8 9">
    <name type="scientific">Microcaecilia unicolor</name>
    <dbReference type="NCBI Taxonomy" id="1415580"/>
    <lineage>
        <taxon>Eukaryota</taxon>
        <taxon>Metazoa</taxon>
        <taxon>Chordata</taxon>
        <taxon>Craniata</taxon>
        <taxon>Vertebrata</taxon>
        <taxon>Euteleostomi</taxon>
        <taxon>Amphibia</taxon>
        <taxon>Gymnophiona</taxon>
        <taxon>Siphonopidae</taxon>
        <taxon>Microcaecilia</taxon>
    </lineage>
</organism>
<dbReference type="KEGG" id="muo:115464771"/>
<dbReference type="PROSITE" id="PS50309">
    <property type="entry name" value="DC"/>
    <property type="match status" value="2"/>
</dbReference>
<evidence type="ECO:0000256" key="1">
    <source>
        <dbReference type="ARBA" id="ARBA00004316"/>
    </source>
</evidence>
<evidence type="ECO:0000256" key="4">
    <source>
        <dbReference type="ARBA" id="ARBA00022737"/>
    </source>
</evidence>
<feature type="compositionally biased region" description="Basic and acidic residues" evidence="6">
    <location>
        <begin position="762"/>
        <end position="771"/>
    </location>
</feature>
<dbReference type="InterPro" id="IPR003533">
    <property type="entry name" value="Doublecortin_dom"/>
</dbReference>
<gene>
    <name evidence="9" type="primary">RP1L1</name>
</gene>
<reference evidence="9" key="1">
    <citation type="submission" date="2025-08" db="UniProtKB">
        <authorList>
            <consortium name="RefSeq"/>
        </authorList>
    </citation>
    <scope>IDENTIFICATION</scope>
</reference>
<feature type="domain" description="Doublecortin" evidence="7">
    <location>
        <begin position="38"/>
        <end position="120"/>
    </location>
</feature>
<dbReference type="InParanoid" id="A0A6P7XK33"/>
<proteinExistence type="predicted"/>
<dbReference type="Pfam" id="PF03607">
    <property type="entry name" value="DCX"/>
    <property type="match status" value="2"/>
</dbReference>
<feature type="compositionally biased region" description="Basic and acidic residues" evidence="6">
    <location>
        <begin position="1493"/>
        <end position="1510"/>
    </location>
</feature>
<evidence type="ECO:0000313" key="9">
    <source>
        <dbReference type="RefSeq" id="XP_030050985.1"/>
    </source>
</evidence>
<dbReference type="CDD" id="cd17146">
    <property type="entry name" value="DCX1_RP1L1"/>
    <property type="match status" value="1"/>
</dbReference>
<dbReference type="PANTHER" id="PTHR23005:SF3">
    <property type="entry name" value="RETINITIS PIGMENTOSA 1-LIKE 1 PROTEIN"/>
    <property type="match status" value="1"/>
</dbReference>
<keyword evidence="8" id="KW-1185">Reference proteome</keyword>
<comment type="subcellular location">
    <subcellularLocation>
        <location evidence="1">Cell projection</location>
    </subcellularLocation>
    <subcellularLocation>
        <location evidence="2">Cytoplasm</location>
    </subcellularLocation>
</comment>
<evidence type="ECO:0000259" key="7">
    <source>
        <dbReference type="PROSITE" id="PS50309"/>
    </source>
</evidence>
<dbReference type="GO" id="GO:0060041">
    <property type="term" value="P:retina development in camera-type eye"/>
    <property type="evidence" value="ECO:0007669"/>
    <property type="project" value="TreeGrafter"/>
</dbReference>
<feature type="region of interest" description="Disordered" evidence="6">
    <location>
        <begin position="1029"/>
        <end position="1070"/>
    </location>
</feature>
<sequence>MNQAVANHSLGMNCSPSYEQSFPPVLRENTVTQVTPAKKITFLKSGDPQFAGVKMAINKRSFKSFNALVDDLSHKIPLPFGVRTITTPQGTHCINKLEQLEDGACYLCSDKKYVQPISPGAVGYRVEPQWNGHLTSAKRRDPLELQKEEYSVSRIHHAPRRSKRVTLIKNGDPTVRRSILLNQRNAHNLKALLDDVSELLQCTVKKFYTLDGRRIDSIQAVVYSPDVLVCVGQEPFKPILTENSRKSSTEKLPGMGLRSYGNTASDSIGNKKNVNLELKTKKSVIHPRSSSSSRMGFSFSSEKSSTNGVNMSLEKSSSFASACQEAKTGDMALFLTNDDIEKKVHVNKDGSLSVEMKVRFHLLNNETLQWSTQIEKGKCGQVCLCEKDDMKHLQRMDTEAFSEADDLFYPCDADSYNSRLNEEEFEDKYYQNCENQAYDIWKNPMDGSQKDNCDMKNARQTRSTGSNISSYRRVVSKQKTSMDSICTISSEAYTEHLSCYSETLENEKTRVQNSIINQYNSQRGLSRTVSNGDGVQETRVISLDENQRQPSSYMILDVNNQSLLDEQYFVKGLASDMIGFRNEAENFSDDTETFPTLCSKCETNDADGIKQGTLFSKSYVHSRKRKENLYTKKNVKTRGASSNLSCKQGEESNAFTRSRENGDPIIETHCEQVNHCSSGQSSHKMNDAERDKDKKCVLKLIKSQGILTAQCETCTTQRFFHCKDCSKKKEMKRKDIKCERIHLSEPSHSGNSSKRKCTQTKMFDDSEKEQSEMSLSHTRSEESKIIIKKQNRSKRLLKSHPSSSRQSESSSVSEATLPPLSNEYQWLPDIASEHQFLKCKIVSHCEDDAVTTTCPLSFSKSSLKNKDENASKNAESPLSRPPGKPESFSPKCKCSNLPGYGVLQNINSLNVDIKNKSIETVECHRSGNDVSEYSIMQFSQPCKKEDKQLENKEVSGTAYTYSKHCLPLPQENPRSKHAANMKCCFPSISSSDLVQNVDIQGEKHDFSRKSILGHKSFFISKVNPDTMDKIKMSGKNCSSKEENPNSKKRRNSGTSIEKKPNGASLEEDELIPSSLPNLSVKEVVHEWLRKIPSETMVVEYGEDDLKVGYEDVAKHLPLLENSRLPENETSSKLAVKGNNNCNLNLKETGFLLESITAGDNNNNPEHKVDHAKKGDYDISPERRNINQNQCMPASIAPLSRNRKNVLPKTVHTSVQIMKALFNPPQEAVFERSNSLLEISAAMWRKLSSSTTVLITCLANLQLLDENLLNPLDKPMDLNKPRYTELLNIFQALWLGGKDEKKRTISNKPTPVQPNIISELSNHYSGDDELTPVSSSGIDINSGSGGSGEESVAGIVDYLVISEKRHEYKSSLPVTNVTNNATSLNESNLTNSGDVDNERDQFHTSLTSSKVEEETGLENWLQAALPNTAIDEENENSNQQSKNVTNLNDFDKHMRKNKTGENEIQLNNTEAEQHDIFDLPAPEKDMEDNVKEAIHTTESSKRTENDEKYVSTDDEESDLNEFRLQDMVGINPKSTDQSAVHYISKSNEKNDPLIQKLFEEDPGWVSKLLKKIEKQFMTHYVDAMNEFKARWHLENNESLDEMIAELGHDVGKRIQQSVEKELKKIQKKVEKRIPRPLDEASMIGSAQLTERRQRHLQTMHKNSAFTGVIMAHSRQSEENNTYDEDLTFSASWEDVASRQEAGDDYCPCETCIRKIASKAVKCTANAPIVKAFDLQQILRMKKEKETKNESPSEMTREAVPSEHTNTVNETNPSNKDKPCGDCWERIRNMTE</sequence>
<dbReference type="Gene3D" id="3.10.20.230">
    <property type="entry name" value="Doublecortin domain"/>
    <property type="match status" value="2"/>
</dbReference>
<dbReference type="GeneID" id="115464771"/>
<dbReference type="PANTHER" id="PTHR23005">
    <property type="entry name" value="RETINITIS PIGMENTOSA 1 PROTEIN"/>
    <property type="match status" value="1"/>
</dbReference>
<feature type="region of interest" description="Disordered" evidence="6">
    <location>
        <begin position="744"/>
        <end position="816"/>
    </location>
</feature>
<evidence type="ECO:0000256" key="6">
    <source>
        <dbReference type="SAM" id="MobiDB-lite"/>
    </source>
</evidence>
<dbReference type="RefSeq" id="XP_030050985.1">
    <property type="nucleotide sequence ID" value="XM_030195125.1"/>
</dbReference>
<keyword evidence="3" id="KW-0963">Cytoplasm</keyword>